<name>A0A5M8P2E4_9BACT</name>
<evidence type="ECO:0000259" key="1">
    <source>
        <dbReference type="Pfam" id="PF09407"/>
    </source>
</evidence>
<evidence type="ECO:0000313" key="3">
    <source>
        <dbReference type="Proteomes" id="UP000324575"/>
    </source>
</evidence>
<feature type="domain" description="AbiEi antitoxin C-terminal" evidence="1">
    <location>
        <begin position="75"/>
        <end position="218"/>
    </location>
</feature>
<accession>A0A5M8P2E4</accession>
<evidence type="ECO:0000313" key="2">
    <source>
        <dbReference type="EMBL" id="KAA6302548.1"/>
    </source>
</evidence>
<dbReference type="Proteomes" id="UP000324575">
    <property type="component" value="Unassembled WGS sequence"/>
</dbReference>
<protein>
    <recommendedName>
        <fullName evidence="1">AbiEi antitoxin C-terminal domain-containing protein</fullName>
    </recommendedName>
</protein>
<dbReference type="AlphaFoldDB" id="A0A5M8P2E4"/>
<dbReference type="InterPro" id="IPR018547">
    <property type="entry name" value="AbiEi_C"/>
</dbReference>
<gene>
    <name evidence="2" type="ORF">EZS26_001380</name>
</gene>
<dbReference type="EMBL" id="SNRX01000007">
    <property type="protein sequence ID" value="KAA6302548.1"/>
    <property type="molecule type" value="Genomic_DNA"/>
</dbReference>
<comment type="caution">
    <text evidence="2">The sequence shown here is derived from an EMBL/GenBank/DDBJ whole genome shotgun (WGS) entry which is preliminary data.</text>
</comment>
<organism evidence="2 3">
    <name type="scientific">Candidatus Ordinivivax streblomastigis</name>
    <dbReference type="NCBI Taxonomy" id="2540710"/>
    <lineage>
        <taxon>Bacteria</taxon>
        <taxon>Pseudomonadati</taxon>
        <taxon>Bacteroidota</taxon>
        <taxon>Bacteroidia</taxon>
        <taxon>Bacteroidales</taxon>
        <taxon>Candidatus Ordinivivax</taxon>
    </lineage>
</organism>
<sequence length="273" mass="31168">MSEDSLYTIKDWIDDLQKRGRLTFSRQEIVTQFPLLSEKAIHNALIRLTTKNSIVSVWKGFYVIVSLKYALRQIVPPELYIDDLMKFLNRPYYVGLLNAAAFYGAAHQQPQQTSVISVYPPLRDTTKKNTRINFSVTRKAIPESLLQSFKTGTGIVLVSSPELTAADLIMYQKEIGGLNRACTVLNELAESLNFEKTGKVFFDYVPTSTIQRLGYLLEQPLEQPKLASVLYAKAQKFGCKFQKIPLKYSKETEHCATDTKWKIIINEQIEIDE</sequence>
<dbReference type="Pfam" id="PF09407">
    <property type="entry name" value="AbiEi_1"/>
    <property type="match status" value="1"/>
</dbReference>
<proteinExistence type="predicted"/>
<reference evidence="2 3" key="1">
    <citation type="submission" date="2019-03" db="EMBL/GenBank/DDBJ databases">
        <title>Single cell metagenomics reveals metabolic interactions within the superorganism composed of flagellate Streblomastix strix and complex community of Bacteroidetes bacteria on its surface.</title>
        <authorList>
            <person name="Treitli S.C."/>
            <person name="Kolisko M."/>
            <person name="Husnik F."/>
            <person name="Keeling P."/>
            <person name="Hampl V."/>
        </authorList>
    </citation>
    <scope>NUCLEOTIDE SEQUENCE [LARGE SCALE GENOMIC DNA]</scope>
    <source>
        <strain evidence="2">St1</strain>
    </source>
</reference>